<evidence type="ECO:0000256" key="6">
    <source>
        <dbReference type="ARBA" id="ARBA00022980"/>
    </source>
</evidence>
<dbReference type="InterPro" id="IPR027417">
    <property type="entry name" value="P-loop_NTPase"/>
</dbReference>
<evidence type="ECO:0000313" key="11">
    <source>
        <dbReference type="EMBL" id="KRY22749.1"/>
    </source>
</evidence>
<dbReference type="Pfam" id="PF00271">
    <property type="entry name" value="Helicase_C"/>
    <property type="match status" value="1"/>
</dbReference>
<dbReference type="InterPro" id="IPR036401">
    <property type="entry name" value="Ribosomal_eS17_sf"/>
</dbReference>
<dbReference type="SMART" id="SM00490">
    <property type="entry name" value="HELICc"/>
    <property type="match status" value="1"/>
</dbReference>
<keyword evidence="8 11" id="KW-0347">Helicase</keyword>
<keyword evidence="2 8" id="KW-0547">Nucleotide-binding</keyword>
<evidence type="ECO:0000256" key="4">
    <source>
        <dbReference type="ARBA" id="ARBA00022840"/>
    </source>
</evidence>
<dbReference type="HAMAP" id="MF_00511">
    <property type="entry name" value="Ribosomal_eS17"/>
    <property type="match status" value="1"/>
</dbReference>
<keyword evidence="12" id="KW-1185">Reference proteome</keyword>
<dbReference type="InterPro" id="IPR014001">
    <property type="entry name" value="Helicase_ATP-bd"/>
</dbReference>
<dbReference type="CDD" id="cd18787">
    <property type="entry name" value="SF2_C_DEAD"/>
    <property type="match status" value="1"/>
</dbReference>
<feature type="domain" description="Helicase C-terminal" evidence="10">
    <location>
        <begin position="363"/>
        <end position="526"/>
    </location>
</feature>
<protein>
    <recommendedName>
        <fullName evidence="8">ATP-dependent RNA helicase</fullName>
        <ecNumber evidence="8">3.6.4.13</ecNumber>
    </recommendedName>
</protein>
<dbReference type="GO" id="GO:0005524">
    <property type="term" value="F:ATP binding"/>
    <property type="evidence" value="ECO:0007669"/>
    <property type="project" value="UniProtKB-UniRule"/>
</dbReference>
<keyword evidence="5 8" id="KW-0694">RNA-binding</keyword>
<dbReference type="SUPFAM" id="SSF52540">
    <property type="entry name" value="P-loop containing nucleoside triphosphate hydrolases"/>
    <property type="match status" value="2"/>
</dbReference>
<evidence type="ECO:0000256" key="7">
    <source>
        <dbReference type="ARBA" id="ARBA00023274"/>
    </source>
</evidence>
<evidence type="ECO:0000259" key="10">
    <source>
        <dbReference type="PROSITE" id="PS51194"/>
    </source>
</evidence>
<gene>
    <name evidence="11" type="primary">Ddx51</name>
    <name evidence="11" type="ORF">T12_15491</name>
</gene>
<dbReference type="Proteomes" id="UP000054783">
    <property type="component" value="Unassembled WGS sequence"/>
</dbReference>
<dbReference type="Pfam" id="PF00270">
    <property type="entry name" value="DEAD"/>
    <property type="match status" value="1"/>
</dbReference>
<evidence type="ECO:0000313" key="12">
    <source>
        <dbReference type="Proteomes" id="UP000054783"/>
    </source>
</evidence>
<evidence type="ECO:0000256" key="5">
    <source>
        <dbReference type="ARBA" id="ARBA00022884"/>
    </source>
</evidence>
<dbReference type="GO" id="GO:0006412">
    <property type="term" value="P:translation"/>
    <property type="evidence" value="ECO:0007669"/>
    <property type="project" value="InterPro"/>
</dbReference>
<comment type="similarity">
    <text evidence="1">Belongs to the eukaryotic ribosomal protein eS17 family.</text>
</comment>
<dbReference type="EC" id="3.6.4.13" evidence="8"/>
<comment type="caution">
    <text evidence="11">The sequence shown here is derived from an EMBL/GenBank/DDBJ whole genome shotgun (WGS) entry which is preliminary data.</text>
</comment>
<dbReference type="InterPro" id="IPR001210">
    <property type="entry name" value="Ribosomal_eS17"/>
</dbReference>
<name>A0A0V1ADF8_9BILA</name>
<dbReference type="GO" id="GO:0003723">
    <property type="term" value="F:RNA binding"/>
    <property type="evidence" value="ECO:0007669"/>
    <property type="project" value="UniProtKB-UniRule"/>
</dbReference>
<dbReference type="EMBL" id="JYDQ01000007">
    <property type="protein sequence ID" value="KRY22749.1"/>
    <property type="molecule type" value="Genomic_DNA"/>
</dbReference>
<keyword evidence="4 8" id="KW-0067">ATP-binding</keyword>
<dbReference type="PROSITE" id="PS51194">
    <property type="entry name" value="HELICASE_CTER"/>
    <property type="match status" value="1"/>
</dbReference>
<evidence type="ECO:0000256" key="8">
    <source>
        <dbReference type="RuleBase" id="RU365068"/>
    </source>
</evidence>
<dbReference type="SMART" id="SM00487">
    <property type="entry name" value="DEXDc"/>
    <property type="match status" value="1"/>
</dbReference>
<proteinExistence type="inferred from homology"/>
<dbReference type="SUPFAM" id="SSF116820">
    <property type="entry name" value="Rps17e-like"/>
    <property type="match status" value="1"/>
</dbReference>
<dbReference type="InterPro" id="IPR018273">
    <property type="entry name" value="Ribosomal_eS17_CS"/>
</dbReference>
<comment type="catalytic activity">
    <reaction evidence="8">
        <text>ATP + H2O = ADP + phosphate + H(+)</text>
        <dbReference type="Rhea" id="RHEA:13065"/>
        <dbReference type="ChEBI" id="CHEBI:15377"/>
        <dbReference type="ChEBI" id="CHEBI:15378"/>
        <dbReference type="ChEBI" id="CHEBI:30616"/>
        <dbReference type="ChEBI" id="CHEBI:43474"/>
        <dbReference type="ChEBI" id="CHEBI:456216"/>
        <dbReference type="EC" id="3.6.4.13"/>
    </reaction>
</comment>
<dbReference type="GO" id="GO:1990904">
    <property type="term" value="C:ribonucleoprotein complex"/>
    <property type="evidence" value="ECO:0007669"/>
    <property type="project" value="UniProtKB-KW"/>
</dbReference>
<dbReference type="GO" id="GO:0003735">
    <property type="term" value="F:structural constituent of ribosome"/>
    <property type="evidence" value="ECO:0007669"/>
    <property type="project" value="InterPro"/>
</dbReference>
<sequence>MEMEFTFLESHQQKAQPGDPSTVLPEWIRSAEIVSRNIVDDQIPLDKINEEIPQFLKDALLENGIKTLFPIQGAVLPFFINCTWSVEPPPDICISSPTGSGKTLCYVLPIIYALRDRPMPRIRALVIVPTAELVDQVYQVFSQFSKYAKLKVVSISGEKSLKRDYNKIYETTPGGLCATCDVLISTPGRLLEHLFGPHRSSFNLQYLRFLVFDEADFLLRDDYYALLLKASGHRNSIEETIYCCNDDSTTCCDAMALDRNFEFYNLTSDKHFPATTRMISSCCDYYVKRIPLNSRIRLKDYLHPHYVPLQKILLSATLAQSSEILSRIQLFRPVMYKSENSDTVQQYTLNENIPTNEIVFPKNLEEYFVECDLQVKPLIVCSLLKQFDCMQILCFTETRRHSHRLAILLQLMKFNDVAEISKDISLGQRRRTLTAFADGKMKIIICSHLLSRGISFPAVGLVICYDPPKNFQSYAHVAGRTARAGKSGKIITLFTTDEVDRCSKIDCYSTYFSRLQRYSIDEQYVEKLKQDYAAKLSVLESKIKQDELDETETKKKHCQTGRVRTKTIKKAARTIINRYYTRLGFDFHTNKRIVDEIAIVPSKRMRNKIAGFTTHLMKRIQKGPVRGISIKLQEEERERRDNYVPDVSALSVETLNIDEETKALLDSLGFGNMEGIEIVRPAIG</sequence>
<evidence type="ECO:0000256" key="2">
    <source>
        <dbReference type="ARBA" id="ARBA00022741"/>
    </source>
</evidence>
<keyword evidence="6" id="KW-0689">Ribosomal protein</keyword>
<dbReference type="PROSITE" id="PS00712">
    <property type="entry name" value="RIBOSOMAL_S17E"/>
    <property type="match status" value="1"/>
</dbReference>
<dbReference type="GO" id="GO:0003724">
    <property type="term" value="F:RNA helicase activity"/>
    <property type="evidence" value="ECO:0007669"/>
    <property type="project" value="UniProtKB-EC"/>
</dbReference>
<dbReference type="OrthoDB" id="1727351at2759"/>
<comment type="function">
    <text evidence="8">RNA helicase.</text>
</comment>
<evidence type="ECO:0000256" key="3">
    <source>
        <dbReference type="ARBA" id="ARBA00022801"/>
    </source>
</evidence>
<keyword evidence="7" id="KW-0687">Ribonucleoprotein</keyword>
<dbReference type="FunFam" id="1.10.60.20:FF:000001">
    <property type="entry name" value="40S ribosomal protein S17"/>
    <property type="match status" value="1"/>
</dbReference>
<dbReference type="Pfam" id="PF00833">
    <property type="entry name" value="Ribosomal_S17e"/>
    <property type="match status" value="1"/>
</dbReference>
<dbReference type="Gene3D" id="1.10.60.20">
    <property type="entry name" value="Ribosomal protein S17e-like"/>
    <property type="match status" value="1"/>
</dbReference>
<organism evidence="11 12">
    <name type="scientific">Trichinella patagoniensis</name>
    <dbReference type="NCBI Taxonomy" id="990121"/>
    <lineage>
        <taxon>Eukaryota</taxon>
        <taxon>Metazoa</taxon>
        <taxon>Ecdysozoa</taxon>
        <taxon>Nematoda</taxon>
        <taxon>Enoplea</taxon>
        <taxon>Dorylaimia</taxon>
        <taxon>Trichinellida</taxon>
        <taxon>Trichinellidae</taxon>
        <taxon>Trichinella</taxon>
    </lineage>
</organism>
<evidence type="ECO:0000259" key="9">
    <source>
        <dbReference type="PROSITE" id="PS51192"/>
    </source>
</evidence>
<comment type="domain">
    <text evidence="8">The Q motif is unique to and characteristic of the DEAD box family of RNA helicases and controls ATP binding and hydrolysis.</text>
</comment>
<comment type="similarity">
    <text evidence="8">Belongs to the DEAD box helicase family.</text>
</comment>
<dbReference type="InterPro" id="IPR011545">
    <property type="entry name" value="DEAD/DEAH_box_helicase_dom"/>
</dbReference>
<evidence type="ECO:0000256" key="1">
    <source>
        <dbReference type="ARBA" id="ARBA00010444"/>
    </source>
</evidence>
<dbReference type="AlphaFoldDB" id="A0A0V1ADF8"/>
<dbReference type="PANTHER" id="PTHR24031">
    <property type="entry name" value="RNA HELICASE"/>
    <property type="match status" value="1"/>
</dbReference>
<dbReference type="Gene3D" id="3.40.50.300">
    <property type="entry name" value="P-loop containing nucleotide triphosphate hydrolases"/>
    <property type="match status" value="2"/>
</dbReference>
<dbReference type="GO" id="GO:0005840">
    <property type="term" value="C:ribosome"/>
    <property type="evidence" value="ECO:0007669"/>
    <property type="project" value="UniProtKB-KW"/>
</dbReference>
<feature type="domain" description="Helicase ATP-binding" evidence="9">
    <location>
        <begin position="83"/>
        <end position="336"/>
    </location>
</feature>
<accession>A0A0V1ADF8</accession>
<dbReference type="STRING" id="990121.A0A0V1ADF8"/>
<reference evidence="11 12" key="1">
    <citation type="submission" date="2015-01" db="EMBL/GenBank/DDBJ databases">
        <title>Evolution of Trichinella species and genotypes.</title>
        <authorList>
            <person name="Korhonen P.K."/>
            <person name="Edoardo P."/>
            <person name="Giuseppe L.R."/>
            <person name="Gasser R.B."/>
        </authorList>
    </citation>
    <scope>NUCLEOTIDE SEQUENCE [LARGE SCALE GENOMIC DNA]</scope>
    <source>
        <strain evidence="11">ISS2496</strain>
    </source>
</reference>
<keyword evidence="3 8" id="KW-0378">Hydrolase</keyword>
<dbReference type="InterPro" id="IPR001650">
    <property type="entry name" value="Helicase_C-like"/>
</dbReference>
<dbReference type="PROSITE" id="PS51192">
    <property type="entry name" value="HELICASE_ATP_BIND_1"/>
    <property type="match status" value="1"/>
</dbReference>
<dbReference type="GO" id="GO:0016787">
    <property type="term" value="F:hydrolase activity"/>
    <property type="evidence" value="ECO:0007669"/>
    <property type="project" value="UniProtKB-KW"/>
</dbReference>